<evidence type="ECO:0000313" key="3">
    <source>
        <dbReference type="Proteomes" id="UP000615446"/>
    </source>
</evidence>
<dbReference type="FunFam" id="3.30.420.10:FF:000032">
    <property type="entry name" value="Retrovirus-related Pol polyprotein from transposon 297-like Protein"/>
    <property type="match status" value="1"/>
</dbReference>
<dbReference type="OrthoDB" id="5592268at2759"/>
<dbReference type="InterPro" id="IPR001584">
    <property type="entry name" value="Integrase_cat-core"/>
</dbReference>
<sequence length="418" mass="49327">MDPNQYHQIYQYLHQQILPTFNTSREKQKFINLCNNFELKLNYLYKKNKRKNGQLLKVIRNFELEPLLYMMHNDPTAAHFAVDTMFNKIKDRYYWPQMYENIREYVRSCDSCQRRGKSKANQLLHPIAVHGPFYQVGIDFVGPLPITPNGNRYIIVAMDYMTKWPEARPVSRATAEETSQFIYEDIICRHGCPAKLLSDRGTHFNNQMVEKLLEKFGIKHVFSTPYHPQTNGLVERFNRTLCESLSKLVIQTNEWDRYIAPVLFAYRTSKHSTTKISPFYLVNGREAKLPVDNLSDNLEHINQRLLSLIDDLPHVREEAKIKVQESQVKQKDYHDQKIKKELNFEIGDKVLYYDAAKEKQWTGKLDPKWKGPFYIHEIRQNGAYKLRSMEGKVLRTPVNGSLLKLYYDRQNWAPIIAV</sequence>
<evidence type="ECO:0000313" key="2">
    <source>
        <dbReference type="EMBL" id="GET03296.1"/>
    </source>
</evidence>
<accession>A0A8H3R425</accession>
<name>A0A8H3R425_9GLOM</name>
<dbReference type="Pfam" id="PF00665">
    <property type="entry name" value="rve"/>
    <property type="match status" value="1"/>
</dbReference>
<comment type="caution">
    <text evidence="2">The sequence shown here is derived from an EMBL/GenBank/DDBJ whole genome shotgun (WGS) entry which is preliminary data.</text>
</comment>
<dbReference type="Pfam" id="PF17921">
    <property type="entry name" value="Integrase_H2C2"/>
    <property type="match status" value="1"/>
</dbReference>
<dbReference type="EMBL" id="BLAL01000319">
    <property type="protein sequence ID" value="GET03296.1"/>
    <property type="molecule type" value="Genomic_DNA"/>
</dbReference>
<dbReference type="InterPro" id="IPR041588">
    <property type="entry name" value="Integrase_H2C2"/>
</dbReference>
<dbReference type="PANTHER" id="PTHR37984">
    <property type="entry name" value="PROTEIN CBG26694"/>
    <property type="match status" value="1"/>
</dbReference>
<evidence type="ECO:0000259" key="1">
    <source>
        <dbReference type="PROSITE" id="PS50994"/>
    </source>
</evidence>
<dbReference type="GO" id="GO:0015074">
    <property type="term" value="P:DNA integration"/>
    <property type="evidence" value="ECO:0007669"/>
    <property type="project" value="InterPro"/>
</dbReference>
<dbReference type="Proteomes" id="UP000615446">
    <property type="component" value="Unassembled WGS sequence"/>
</dbReference>
<reference evidence="2" key="1">
    <citation type="submission" date="2019-10" db="EMBL/GenBank/DDBJ databases">
        <title>Conservation and host-specific expression of non-tandemly repeated heterogenous ribosome RNA gene in arbuscular mycorrhizal fungi.</title>
        <authorList>
            <person name="Maeda T."/>
            <person name="Kobayashi Y."/>
            <person name="Nakagawa T."/>
            <person name="Ezawa T."/>
            <person name="Yamaguchi K."/>
            <person name="Bino T."/>
            <person name="Nishimoto Y."/>
            <person name="Shigenobu S."/>
            <person name="Kawaguchi M."/>
        </authorList>
    </citation>
    <scope>NUCLEOTIDE SEQUENCE</scope>
    <source>
        <strain evidence="2">HR1</strain>
    </source>
</reference>
<proteinExistence type="predicted"/>
<dbReference type="PANTHER" id="PTHR37984:SF5">
    <property type="entry name" value="PROTEIN NYNRIN-LIKE"/>
    <property type="match status" value="1"/>
</dbReference>
<gene>
    <name evidence="2" type="ORF">RCL2_002964000</name>
</gene>
<dbReference type="PROSITE" id="PS50994">
    <property type="entry name" value="INTEGRASE"/>
    <property type="match status" value="1"/>
</dbReference>
<dbReference type="AlphaFoldDB" id="A0A8H3R425"/>
<dbReference type="InterPro" id="IPR050951">
    <property type="entry name" value="Retrovirus_Pol_polyprotein"/>
</dbReference>
<dbReference type="GO" id="GO:0005634">
    <property type="term" value="C:nucleus"/>
    <property type="evidence" value="ECO:0007669"/>
    <property type="project" value="UniProtKB-ARBA"/>
</dbReference>
<dbReference type="GO" id="GO:0003676">
    <property type="term" value="F:nucleic acid binding"/>
    <property type="evidence" value="ECO:0007669"/>
    <property type="project" value="InterPro"/>
</dbReference>
<protein>
    <submittedName>
        <fullName evidence="2">DDE-type integrase/transposase/recombinase</fullName>
    </submittedName>
</protein>
<feature type="domain" description="Integrase catalytic" evidence="1">
    <location>
        <begin position="128"/>
        <end position="286"/>
    </location>
</feature>
<dbReference type="FunFam" id="1.10.340.70:FF:000001">
    <property type="entry name" value="Retrovirus-related Pol polyprotein from transposon gypsy-like Protein"/>
    <property type="match status" value="1"/>
</dbReference>
<dbReference type="Gene3D" id="1.10.340.70">
    <property type="match status" value="1"/>
</dbReference>
<organism evidence="2 3">
    <name type="scientific">Rhizophagus clarus</name>
    <dbReference type="NCBI Taxonomy" id="94130"/>
    <lineage>
        <taxon>Eukaryota</taxon>
        <taxon>Fungi</taxon>
        <taxon>Fungi incertae sedis</taxon>
        <taxon>Mucoromycota</taxon>
        <taxon>Glomeromycotina</taxon>
        <taxon>Glomeromycetes</taxon>
        <taxon>Glomerales</taxon>
        <taxon>Glomeraceae</taxon>
        <taxon>Rhizophagus</taxon>
    </lineage>
</organism>
<dbReference type="SUPFAM" id="SSF53098">
    <property type="entry name" value="Ribonuclease H-like"/>
    <property type="match status" value="1"/>
</dbReference>
<dbReference type="InterPro" id="IPR012337">
    <property type="entry name" value="RNaseH-like_sf"/>
</dbReference>
<dbReference type="InterPro" id="IPR036397">
    <property type="entry name" value="RNaseH_sf"/>
</dbReference>
<dbReference type="Gene3D" id="3.30.420.10">
    <property type="entry name" value="Ribonuclease H-like superfamily/Ribonuclease H"/>
    <property type="match status" value="1"/>
</dbReference>